<protein>
    <submittedName>
        <fullName evidence="1">Uncharacterized protein</fullName>
    </submittedName>
</protein>
<name>A0AAV4EDC7_9GAST</name>
<dbReference type="EMBL" id="BMAT01007172">
    <property type="protein sequence ID" value="GFR58775.1"/>
    <property type="molecule type" value="Genomic_DNA"/>
</dbReference>
<evidence type="ECO:0000313" key="2">
    <source>
        <dbReference type="Proteomes" id="UP000762676"/>
    </source>
</evidence>
<gene>
    <name evidence="1" type="ORF">ElyMa_003487600</name>
</gene>
<evidence type="ECO:0000313" key="1">
    <source>
        <dbReference type="EMBL" id="GFR58775.1"/>
    </source>
</evidence>
<accession>A0AAV4EDC7</accession>
<reference evidence="1 2" key="1">
    <citation type="journal article" date="2021" name="Elife">
        <title>Chloroplast acquisition without the gene transfer in kleptoplastic sea slugs, Plakobranchus ocellatus.</title>
        <authorList>
            <person name="Maeda T."/>
            <person name="Takahashi S."/>
            <person name="Yoshida T."/>
            <person name="Shimamura S."/>
            <person name="Takaki Y."/>
            <person name="Nagai Y."/>
            <person name="Toyoda A."/>
            <person name="Suzuki Y."/>
            <person name="Arimoto A."/>
            <person name="Ishii H."/>
            <person name="Satoh N."/>
            <person name="Nishiyama T."/>
            <person name="Hasebe M."/>
            <person name="Maruyama T."/>
            <person name="Minagawa J."/>
            <person name="Obokata J."/>
            <person name="Shigenobu S."/>
        </authorList>
    </citation>
    <scope>NUCLEOTIDE SEQUENCE [LARGE SCALE GENOMIC DNA]</scope>
</reference>
<dbReference type="Proteomes" id="UP000762676">
    <property type="component" value="Unassembled WGS sequence"/>
</dbReference>
<comment type="caution">
    <text evidence="1">The sequence shown here is derived from an EMBL/GenBank/DDBJ whole genome shotgun (WGS) entry which is preliminary data.</text>
</comment>
<dbReference type="AlphaFoldDB" id="A0AAV4EDC7"/>
<proteinExistence type="predicted"/>
<keyword evidence="2" id="KW-1185">Reference proteome</keyword>
<sequence length="130" mass="13761">MRKSQPGCSVLVISTRSVIVPCVRKGLDDILEETEEESGRGSIQLDHSLSLDADIGEDGPMLVFGEGVGILADLVGMGASGKDGDLFPLGLDLSLGFSERMNVGITSDKSCSTVDSDYGECCRLHNSRPQ</sequence>
<organism evidence="1 2">
    <name type="scientific">Elysia marginata</name>
    <dbReference type="NCBI Taxonomy" id="1093978"/>
    <lineage>
        <taxon>Eukaryota</taxon>
        <taxon>Metazoa</taxon>
        <taxon>Spiralia</taxon>
        <taxon>Lophotrochozoa</taxon>
        <taxon>Mollusca</taxon>
        <taxon>Gastropoda</taxon>
        <taxon>Heterobranchia</taxon>
        <taxon>Euthyneura</taxon>
        <taxon>Panpulmonata</taxon>
        <taxon>Sacoglossa</taxon>
        <taxon>Placobranchoidea</taxon>
        <taxon>Plakobranchidae</taxon>
        <taxon>Elysia</taxon>
    </lineage>
</organism>